<keyword evidence="1" id="KW-0472">Membrane</keyword>
<protein>
    <submittedName>
        <fullName evidence="2">Uncharacterized protein</fullName>
    </submittedName>
</protein>
<proteinExistence type="predicted"/>
<gene>
    <name evidence="2" type="ORF">HELGO_WM20414</name>
</gene>
<evidence type="ECO:0000256" key="1">
    <source>
        <dbReference type="SAM" id="Phobius"/>
    </source>
</evidence>
<accession>A0A6S6TTJ1</accession>
<feature type="transmembrane region" description="Helical" evidence="1">
    <location>
        <begin position="6"/>
        <end position="30"/>
    </location>
</feature>
<name>A0A6S6TTJ1_9BACT</name>
<feature type="non-terminal residue" evidence="2">
    <location>
        <position position="1"/>
    </location>
</feature>
<dbReference type="AlphaFoldDB" id="A0A6S6TTJ1"/>
<keyword evidence="1" id="KW-1133">Transmembrane helix</keyword>
<keyword evidence="1" id="KW-0812">Transmembrane</keyword>
<reference evidence="2" key="1">
    <citation type="submission" date="2020-01" db="EMBL/GenBank/DDBJ databases">
        <authorList>
            <person name="Meier V. D."/>
            <person name="Meier V D."/>
        </authorList>
    </citation>
    <scope>NUCLEOTIDE SEQUENCE</scope>
    <source>
        <strain evidence="2">HLG_WM_MAG_10</strain>
    </source>
</reference>
<sequence>FQDEMALGWSLVIMSVSSLSIATVLFYFALRSAGKDEAQEVGENILDS</sequence>
<organism evidence="2">
    <name type="scientific">uncultured Aureispira sp</name>
    <dbReference type="NCBI Taxonomy" id="1331704"/>
    <lineage>
        <taxon>Bacteria</taxon>
        <taxon>Pseudomonadati</taxon>
        <taxon>Bacteroidota</taxon>
        <taxon>Saprospiria</taxon>
        <taxon>Saprospirales</taxon>
        <taxon>Saprospiraceae</taxon>
        <taxon>Aureispira</taxon>
        <taxon>environmental samples</taxon>
    </lineage>
</organism>
<dbReference type="EMBL" id="CACVAQ010000372">
    <property type="protein sequence ID" value="CAA6826001.1"/>
    <property type="molecule type" value="Genomic_DNA"/>
</dbReference>
<evidence type="ECO:0000313" key="2">
    <source>
        <dbReference type="EMBL" id="CAA6826001.1"/>
    </source>
</evidence>